<dbReference type="EMBL" id="CAJVPY010008505">
    <property type="protein sequence ID" value="CAG8696899.1"/>
    <property type="molecule type" value="Genomic_DNA"/>
</dbReference>
<reference evidence="1" key="1">
    <citation type="submission" date="2021-06" db="EMBL/GenBank/DDBJ databases">
        <authorList>
            <person name="Kallberg Y."/>
            <person name="Tangrot J."/>
            <person name="Rosling A."/>
        </authorList>
    </citation>
    <scope>NUCLEOTIDE SEQUENCE</scope>
    <source>
        <strain evidence="1">MA453B</strain>
    </source>
</reference>
<comment type="caution">
    <text evidence="1">The sequence shown here is derived from an EMBL/GenBank/DDBJ whole genome shotgun (WGS) entry which is preliminary data.</text>
</comment>
<evidence type="ECO:0000313" key="1">
    <source>
        <dbReference type="EMBL" id="CAG8696899.1"/>
    </source>
</evidence>
<protein>
    <submittedName>
        <fullName evidence="1">17325_t:CDS:1</fullName>
    </submittedName>
</protein>
<keyword evidence="2" id="KW-1185">Reference proteome</keyword>
<sequence>MVCNHQAAPTLCIRLTPEVATANGNSSLPYRSLFSDLWNSSRQGLKRKYAKKSWKLAN</sequence>
<dbReference type="AlphaFoldDB" id="A0A9N9HLS7"/>
<proteinExistence type="predicted"/>
<dbReference type="Proteomes" id="UP000789405">
    <property type="component" value="Unassembled WGS sequence"/>
</dbReference>
<evidence type="ECO:0000313" key="2">
    <source>
        <dbReference type="Proteomes" id="UP000789405"/>
    </source>
</evidence>
<organism evidence="1 2">
    <name type="scientific">Dentiscutata erythropus</name>
    <dbReference type="NCBI Taxonomy" id="1348616"/>
    <lineage>
        <taxon>Eukaryota</taxon>
        <taxon>Fungi</taxon>
        <taxon>Fungi incertae sedis</taxon>
        <taxon>Mucoromycota</taxon>
        <taxon>Glomeromycotina</taxon>
        <taxon>Glomeromycetes</taxon>
        <taxon>Diversisporales</taxon>
        <taxon>Gigasporaceae</taxon>
        <taxon>Dentiscutata</taxon>
    </lineage>
</organism>
<gene>
    <name evidence="1" type="ORF">DERYTH_LOCUS12735</name>
</gene>
<name>A0A9N9HLS7_9GLOM</name>
<accession>A0A9N9HLS7</accession>